<reference evidence="1" key="1">
    <citation type="journal article" date="2023" name="Mol. Phylogenet. Evol.">
        <title>Genome-scale phylogeny and comparative genomics of the fungal order Sordariales.</title>
        <authorList>
            <person name="Hensen N."/>
            <person name="Bonometti L."/>
            <person name="Westerberg I."/>
            <person name="Brannstrom I.O."/>
            <person name="Guillou S."/>
            <person name="Cros-Aarteil S."/>
            <person name="Calhoun S."/>
            <person name="Haridas S."/>
            <person name="Kuo A."/>
            <person name="Mondo S."/>
            <person name="Pangilinan J."/>
            <person name="Riley R."/>
            <person name="LaButti K."/>
            <person name="Andreopoulos B."/>
            <person name="Lipzen A."/>
            <person name="Chen C."/>
            <person name="Yan M."/>
            <person name="Daum C."/>
            <person name="Ng V."/>
            <person name="Clum A."/>
            <person name="Steindorff A."/>
            <person name="Ohm R.A."/>
            <person name="Martin F."/>
            <person name="Silar P."/>
            <person name="Natvig D.O."/>
            <person name="Lalanne C."/>
            <person name="Gautier V."/>
            <person name="Ament-Velasquez S.L."/>
            <person name="Kruys A."/>
            <person name="Hutchinson M.I."/>
            <person name="Powell A.J."/>
            <person name="Barry K."/>
            <person name="Miller A.N."/>
            <person name="Grigoriev I.V."/>
            <person name="Debuchy R."/>
            <person name="Gladieux P."/>
            <person name="Hiltunen Thoren M."/>
            <person name="Johannesson H."/>
        </authorList>
    </citation>
    <scope>NUCLEOTIDE SEQUENCE</scope>
    <source>
        <strain evidence="1">CBS 232.78</strain>
    </source>
</reference>
<protein>
    <submittedName>
        <fullName evidence="1">Uncharacterized protein</fullName>
    </submittedName>
</protein>
<dbReference type="EMBL" id="JAULSW010000011">
    <property type="protein sequence ID" value="KAK3367775.1"/>
    <property type="molecule type" value="Genomic_DNA"/>
</dbReference>
<comment type="caution">
    <text evidence="1">The sequence shown here is derived from an EMBL/GenBank/DDBJ whole genome shotgun (WGS) entry which is preliminary data.</text>
</comment>
<dbReference type="AlphaFoldDB" id="A0AAE0K1J3"/>
<dbReference type="SUPFAM" id="SSF56634">
    <property type="entry name" value="Heme-dependent catalase-like"/>
    <property type="match status" value="1"/>
</dbReference>
<name>A0AAE0K1J3_9PEZI</name>
<proteinExistence type="predicted"/>
<dbReference type="Proteomes" id="UP001285441">
    <property type="component" value="Unassembled WGS sequence"/>
</dbReference>
<evidence type="ECO:0000313" key="2">
    <source>
        <dbReference type="Proteomes" id="UP001285441"/>
    </source>
</evidence>
<reference evidence="1" key="2">
    <citation type="submission" date="2023-06" db="EMBL/GenBank/DDBJ databases">
        <authorList>
            <consortium name="Lawrence Berkeley National Laboratory"/>
            <person name="Haridas S."/>
            <person name="Hensen N."/>
            <person name="Bonometti L."/>
            <person name="Westerberg I."/>
            <person name="Brannstrom I.O."/>
            <person name="Guillou S."/>
            <person name="Cros-Aarteil S."/>
            <person name="Calhoun S."/>
            <person name="Kuo A."/>
            <person name="Mondo S."/>
            <person name="Pangilinan J."/>
            <person name="Riley R."/>
            <person name="LaButti K."/>
            <person name="Andreopoulos B."/>
            <person name="Lipzen A."/>
            <person name="Chen C."/>
            <person name="Yanf M."/>
            <person name="Daum C."/>
            <person name="Ng V."/>
            <person name="Clum A."/>
            <person name="Steindorff A."/>
            <person name="Ohm R."/>
            <person name="Martin F."/>
            <person name="Silar P."/>
            <person name="Natvig D."/>
            <person name="Lalanne C."/>
            <person name="Gautier V."/>
            <person name="Ament-velasquez S.L."/>
            <person name="Kruys A."/>
            <person name="Hutchinson M.I."/>
            <person name="Powell A.J."/>
            <person name="Barry K."/>
            <person name="Miller A.N."/>
            <person name="Grigoriev I.V."/>
            <person name="Debuchy R."/>
            <person name="Gladieux P."/>
            <person name="Thoren M.H."/>
            <person name="Johannesson H."/>
        </authorList>
    </citation>
    <scope>NUCLEOTIDE SEQUENCE</scope>
    <source>
        <strain evidence="1">CBS 232.78</strain>
    </source>
</reference>
<dbReference type="GO" id="GO:0020037">
    <property type="term" value="F:heme binding"/>
    <property type="evidence" value="ECO:0007669"/>
    <property type="project" value="InterPro"/>
</dbReference>
<sequence>MVHPCGSGAFGYFECTKDVTALTVSPRFHCPSVCLNRNLIWRLLRSWPRTPSCGTRRRSSCRQTGRS</sequence>
<evidence type="ECO:0000313" key="1">
    <source>
        <dbReference type="EMBL" id="KAK3367775.1"/>
    </source>
</evidence>
<organism evidence="1 2">
    <name type="scientific">Podospora didyma</name>
    <dbReference type="NCBI Taxonomy" id="330526"/>
    <lineage>
        <taxon>Eukaryota</taxon>
        <taxon>Fungi</taxon>
        <taxon>Dikarya</taxon>
        <taxon>Ascomycota</taxon>
        <taxon>Pezizomycotina</taxon>
        <taxon>Sordariomycetes</taxon>
        <taxon>Sordariomycetidae</taxon>
        <taxon>Sordariales</taxon>
        <taxon>Podosporaceae</taxon>
        <taxon>Podospora</taxon>
    </lineage>
</organism>
<accession>A0AAE0K1J3</accession>
<dbReference type="InterPro" id="IPR020835">
    <property type="entry name" value="Catalase_sf"/>
</dbReference>
<gene>
    <name evidence="1" type="ORF">B0H63DRAFT_489759</name>
</gene>
<keyword evidence="2" id="KW-1185">Reference proteome</keyword>